<keyword evidence="7" id="KW-1185">Reference proteome</keyword>
<dbReference type="STRING" id="1423744.FC86_GL000491"/>
<dbReference type="GO" id="GO:0004644">
    <property type="term" value="F:phosphoribosylglycinamide formyltransferase activity"/>
    <property type="evidence" value="ECO:0007669"/>
    <property type="project" value="UniProtKB-UniRule"/>
</dbReference>
<evidence type="ECO:0000256" key="2">
    <source>
        <dbReference type="ARBA" id="ARBA00022679"/>
    </source>
</evidence>
<dbReference type="EC" id="2.1.2.2" evidence="4"/>
<evidence type="ECO:0000313" key="7">
    <source>
        <dbReference type="Proteomes" id="UP000051378"/>
    </source>
</evidence>
<accession>A0A0R2DTX9</accession>
<feature type="binding site" evidence="4">
    <location>
        <position position="113"/>
    </location>
    <ligand>
        <name>(6R)-10-formyltetrahydrofolate</name>
        <dbReference type="ChEBI" id="CHEBI:195366"/>
    </ligand>
</feature>
<dbReference type="SUPFAM" id="SSF53328">
    <property type="entry name" value="Formyltransferase"/>
    <property type="match status" value="1"/>
</dbReference>
<keyword evidence="3 4" id="KW-0658">Purine biosynthesis</keyword>
<gene>
    <name evidence="4" type="primary">purN</name>
    <name evidence="6" type="ORF">FC86_GL000491</name>
</gene>
<feature type="domain" description="Formyl transferase N-terminal" evidence="5">
    <location>
        <begin position="12"/>
        <end position="188"/>
    </location>
</feature>
<comment type="function">
    <text evidence="4">Catalyzes the transfer of a formyl group from 10-formyltetrahydrofolate to 5-phospho-ribosyl-glycinamide (GAR), producing 5-phospho-ribosyl-N-formylglycinamide (FGAR) and tetrahydrofolate.</text>
</comment>
<feature type="active site" description="Proton donor" evidence="4">
    <location>
        <position position="115"/>
    </location>
</feature>
<dbReference type="Proteomes" id="UP000051378">
    <property type="component" value="Unassembled WGS sequence"/>
</dbReference>
<dbReference type="EMBL" id="AYZL01000019">
    <property type="protein sequence ID" value="KRN03964.1"/>
    <property type="molecule type" value="Genomic_DNA"/>
</dbReference>
<dbReference type="HAMAP" id="MF_01930">
    <property type="entry name" value="PurN"/>
    <property type="match status" value="1"/>
</dbReference>
<evidence type="ECO:0000259" key="5">
    <source>
        <dbReference type="Pfam" id="PF00551"/>
    </source>
</evidence>
<feature type="binding site" evidence="4">
    <location>
        <position position="71"/>
    </location>
    <ligand>
        <name>(6R)-10-formyltetrahydrofolate</name>
        <dbReference type="ChEBI" id="CHEBI:195366"/>
    </ligand>
</feature>
<protein>
    <recommendedName>
        <fullName evidence="4">Phosphoribosylglycinamide formyltransferase</fullName>
        <ecNumber evidence="4">2.1.2.2</ecNumber>
    </recommendedName>
    <alternativeName>
        <fullName evidence="4">5'-phosphoribosylglycinamide transformylase</fullName>
    </alternativeName>
    <alternativeName>
        <fullName evidence="4">GAR transformylase</fullName>
        <shortName evidence="4">GART</shortName>
    </alternativeName>
</protein>
<evidence type="ECO:0000313" key="6">
    <source>
        <dbReference type="EMBL" id="KRN03964.1"/>
    </source>
</evidence>
<dbReference type="PANTHER" id="PTHR43369">
    <property type="entry name" value="PHOSPHORIBOSYLGLYCINAMIDE FORMYLTRANSFERASE"/>
    <property type="match status" value="1"/>
</dbReference>
<dbReference type="NCBIfam" id="TIGR00639">
    <property type="entry name" value="PurN"/>
    <property type="match status" value="1"/>
</dbReference>
<comment type="pathway">
    <text evidence="1 4">Purine metabolism; IMP biosynthesis via de novo pathway; N(2)-formyl-N(1)-(5-phospho-D-ribosyl)glycinamide from N(1)-(5-phospho-D-ribosyl)glycinamide (10-formyl THF route): step 1/1.</text>
</comment>
<dbReference type="PATRIC" id="fig|1423744.4.peg.507"/>
<name>A0A0R2DTX9_9LACO</name>
<sequence length="197" mass="21996">MTNQSKSSTKLKNVAVFASGNGSNFESIARADLPINLSLVVCDKPHAKVIERAHNHGIETFVLELKNCADKTDYETQILEQLHQHDIDFIILAGYMKIIHATLLNAFPQKIINIHPAYLPNFPGKDGIGDAYKAGVSETGVTVHYVDEGVDTGHIIRQQKVPRYKSDSLEDLETRIHSVEHVLYPDTIRNLIEKGEL</sequence>
<feature type="binding site" evidence="4">
    <location>
        <begin position="96"/>
        <end position="99"/>
    </location>
    <ligand>
        <name>(6R)-10-formyltetrahydrofolate</name>
        <dbReference type="ChEBI" id="CHEBI:195366"/>
    </ligand>
</feature>
<comment type="caution">
    <text evidence="6">The sequence shown here is derived from an EMBL/GenBank/DDBJ whole genome shotgun (WGS) entry which is preliminary data.</text>
</comment>
<dbReference type="InterPro" id="IPR036477">
    <property type="entry name" value="Formyl_transf_N_sf"/>
</dbReference>
<evidence type="ECO:0000256" key="3">
    <source>
        <dbReference type="ARBA" id="ARBA00022755"/>
    </source>
</evidence>
<dbReference type="RefSeq" id="WP_056974723.1">
    <property type="nucleotide sequence ID" value="NZ_AYZL01000019.1"/>
</dbReference>
<dbReference type="OrthoDB" id="9806170at2"/>
<feature type="binding site" evidence="4">
    <location>
        <begin position="22"/>
        <end position="24"/>
    </location>
    <ligand>
        <name>N(1)-(5-phospho-beta-D-ribosyl)glycinamide</name>
        <dbReference type="ChEBI" id="CHEBI:143788"/>
    </ligand>
</feature>
<dbReference type="Pfam" id="PF00551">
    <property type="entry name" value="Formyl_trans_N"/>
    <property type="match status" value="1"/>
</dbReference>
<dbReference type="CDD" id="cd08645">
    <property type="entry name" value="FMT_core_GART"/>
    <property type="match status" value="1"/>
</dbReference>
<comment type="catalytic activity">
    <reaction evidence="4">
        <text>N(1)-(5-phospho-beta-D-ribosyl)glycinamide + (6R)-10-formyltetrahydrofolate = N(2)-formyl-N(1)-(5-phospho-beta-D-ribosyl)glycinamide + (6S)-5,6,7,8-tetrahydrofolate + H(+)</text>
        <dbReference type="Rhea" id="RHEA:15053"/>
        <dbReference type="ChEBI" id="CHEBI:15378"/>
        <dbReference type="ChEBI" id="CHEBI:57453"/>
        <dbReference type="ChEBI" id="CHEBI:143788"/>
        <dbReference type="ChEBI" id="CHEBI:147286"/>
        <dbReference type="ChEBI" id="CHEBI:195366"/>
        <dbReference type="EC" id="2.1.2.2"/>
    </reaction>
</comment>
<organism evidence="6 7">
    <name type="scientific">Holzapfeliella floricola DSM 23037 = JCM 16512</name>
    <dbReference type="NCBI Taxonomy" id="1423744"/>
    <lineage>
        <taxon>Bacteria</taxon>
        <taxon>Bacillati</taxon>
        <taxon>Bacillota</taxon>
        <taxon>Bacilli</taxon>
        <taxon>Lactobacillales</taxon>
        <taxon>Lactobacillaceae</taxon>
        <taxon>Holzapfeliella</taxon>
    </lineage>
</organism>
<dbReference type="Gene3D" id="3.40.50.170">
    <property type="entry name" value="Formyl transferase, N-terminal domain"/>
    <property type="match status" value="1"/>
</dbReference>
<dbReference type="AlphaFoldDB" id="A0A0R2DTX9"/>
<proteinExistence type="inferred from homology"/>
<reference evidence="6 7" key="1">
    <citation type="journal article" date="2015" name="Genome Announc.">
        <title>Expanding the biotechnology potential of lactobacilli through comparative genomics of 213 strains and associated genera.</title>
        <authorList>
            <person name="Sun Z."/>
            <person name="Harris H.M."/>
            <person name="McCann A."/>
            <person name="Guo C."/>
            <person name="Argimon S."/>
            <person name="Zhang W."/>
            <person name="Yang X."/>
            <person name="Jeffery I.B."/>
            <person name="Cooney J.C."/>
            <person name="Kagawa T.F."/>
            <person name="Liu W."/>
            <person name="Song Y."/>
            <person name="Salvetti E."/>
            <person name="Wrobel A."/>
            <person name="Rasinkangas P."/>
            <person name="Parkhill J."/>
            <person name="Rea M.C."/>
            <person name="O'Sullivan O."/>
            <person name="Ritari J."/>
            <person name="Douillard F.P."/>
            <person name="Paul Ross R."/>
            <person name="Yang R."/>
            <person name="Briner A.E."/>
            <person name="Felis G.E."/>
            <person name="de Vos W.M."/>
            <person name="Barrangou R."/>
            <person name="Klaenhammer T.R."/>
            <person name="Caufield P.W."/>
            <person name="Cui Y."/>
            <person name="Zhang H."/>
            <person name="O'Toole P.W."/>
        </authorList>
    </citation>
    <scope>NUCLEOTIDE SEQUENCE [LARGE SCALE GENOMIC DNA]</scope>
    <source>
        <strain evidence="6 7">DSM 23037</strain>
    </source>
</reference>
<dbReference type="GO" id="GO:0006189">
    <property type="term" value="P:'de novo' IMP biosynthetic process"/>
    <property type="evidence" value="ECO:0007669"/>
    <property type="project" value="UniProtKB-UniRule"/>
</dbReference>
<comment type="similarity">
    <text evidence="4">Belongs to the GART family.</text>
</comment>
<feature type="site" description="Raises pKa of active site His" evidence="4">
    <location>
        <position position="151"/>
    </location>
</feature>
<dbReference type="UniPathway" id="UPA00074">
    <property type="reaction ID" value="UER00126"/>
</dbReference>
<dbReference type="PANTHER" id="PTHR43369:SF2">
    <property type="entry name" value="PHOSPHORIBOSYLGLYCINAMIDE FORMYLTRANSFERASE"/>
    <property type="match status" value="1"/>
</dbReference>
<dbReference type="InterPro" id="IPR004607">
    <property type="entry name" value="GART"/>
</dbReference>
<dbReference type="InterPro" id="IPR002376">
    <property type="entry name" value="Formyl_transf_N"/>
</dbReference>
<dbReference type="GO" id="GO:0005829">
    <property type="term" value="C:cytosol"/>
    <property type="evidence" value="ECO:0007669"/>
    <property type="project" value="TreeGrafter"/>
</dbReference>
<keyword evidence="2 4" id="KW-0808">Transferase</keyword>
<evidence type="ECO:0000256" key="4">
    <source>
        <dbReference type="HAMAP-Rule" id="MF_01930"/>
    </source>
</evidence>
<evidence type="ECO:0000256" key="1">
    <source>
        <dbReference type="ARBA" id="ARBA00005054"/>
    </source>
</evidence>